<keyword evidence="2" id="KW-1185">Reference proteome</keyword>
<dbReference type="HOGENOM" id="CLU_2426048_0_0_6"/>
<dbReference type="OrthoDB" id="9792015at2"/>
<accession>A0A090AP87</accession>
<dbReference type="SUPFAM" id="SSF88723">
    <property type="entry name" value="PIN domain-like"/>
    <property type="match status" value="1"/>
</dbReference>
<proteinExistence type="predicted"/>
<evidence type="ECO:0000313" key="1">
    <source>
        <dbReference type="EMBL" id="BAP58057.1"/>
    </source>
</evidence>
<protein>
    <submittedName>
        <fullName evidence="1">PilT protein domain-containing protein</fullName>
    </submittedName>
</protein>
<dbReference type="AlphaFoldDB" id="A0A090AP87"/>
<evidence type="ECO:0000313" key="2">
    <source>
        <dbReference type="Proteomes" id="UP000031623"/>
    </source>
</evidence>
<reference evidence="1 2" key="1">
    <citation type="journal article" date="2014" name="ISME J.">
        <title>Ecophysiology of Thioploca ingrica as revealed by the complete genome sequence supplemented with proteomic evidence.</title>
        <authorList>
            <person name="Kojima H."/>
            <person name="Ogura Y."/>
            <person name="Yamamoto N."/>
            <person name="Togashi T."/>
            <person name="Mori H."/>
            <person name="Watanabe T."/>
            <person name="Nemoto F."/>
            <person name="Kurokawa K."/>
            <person name="Hayashi T."/>
            <person name="Fukui M."/>
        </authorList>
    </citation>
    <scope>NUCLEOTIDE SEQUENCE [LARGE SCALE GENOMIC DNA]</scope>
</reference>
<organism evidence="1 2">
    <name type="scientific">Thioploca ingrica</name>
    <dbReference type="NCBI Taxonomy" id="40754"/>
    <lineage>
        <taxon>Bacteria</taxon>
        <taxon>Pseudomonadati</taxon>
        <taxon>Pseudomonadota</taxon>
        <taxon>Gammaproteobacteria</taxon>
        <taxon>Thiotrichales</taxon>
        <taxon>Thiotrichaceae</taxon>
        <taxon>Thioploca</taxon>
    </lineage>
</organism>
<dbReference type="STRING" id="40754.THII_3760"/>
<dbReference type="InterPro" id="IPR029060">
    <property type="entry name" value="PIN-like_dom_sf"/>
</dbReference>
<dbReference type="Proteomes" id="UP000031623">
    <property type="component" value="Chromosome"/>
</dbReference>
<gene>
    <name evidence="1" type="ORF">THII_3760</name>
</gene>
<name>A0A090AP87_9GAMM</name>
<sequence length="91" mass="10362">MTDKCLFVDSNIWLYAFMQSESGKITKAVEIIGNPFVVLSTQVINEVCVNLIKKANYSELEIQQTVKNLYTHYQVMTISELKIPVVYLVAT</sequence>
<dbReference type="KEGG" id="tig:THII_3760"/>
<dbReference type="EMBL" id="AP014633">
    <property type="protein sequence ID" value="BAP58057.1"/>
    <property type="molecule type" value="Genomic_DNA"/>
</dbReference>